<evidence type="ECO:0000313" key="2">
    <source>
        <dbReference type="EMBL" id="KAF1968432.1"/>
    </source>
</evidence>
<gene>
    <name evidence="2" type="ORF">BU23DRAFT_262036</name>
</gene>
<dbReference type="Gene3D" id="3.40.50.300">
    <property type="entry name" value="P-loop containing nucleotide triphosphate hydrolases"/>
    <property type="match status" value="1"/>
</dbReference>
<dbReference type="Pfam" id="PF00931">
    <property type="entry name" value="NB-ARC"/>
    <property type="match status" value="1"/>
</dbReference>
<name>A0A6A5UXA2_9PLEO</name>
<keyword evidence="3" id="KW-1185">Reference proteome</keyword>
<dbReference type="Proteomes" id="UP000800036">
    <property type="component" value="Unassembled WGS sequence"/>
</dbReference>
<organism evidence="2 3">
    <name type="scientific">Bimuria novae-zelandiae CBS 107.79</name>
    <dbReference type="NCBI Taxonomy" id="1447943"/>
    <lineage>
        <taxon>Eukaryota</taxon>
        <taxon>Fungi</taxon>
        <taxon>Dikarya</taxon>
        <taxon>Ascomycota</taxon>
        <taxon>Pezizomycotina</taxon>
        <taxon>Dothideomycetes</taxon>
        <taxon>Pleosporomycetidae</taxon>
        <taxon>Pleosporales</taxon>
        <taxon>Massarineae</taxon>
        <taxon>Didymosphaeriaceae</taxon>
        <taxon>Bimuria</taxon>
    </lineage>
</organism>
<evidence type="ECO:0000259" key="1">
    <source>
        <dbReference type="SMART" id="SM00382"/>
    </source>
</evidence>
<evidence type="ECO:0000313" key="3">
    <source>
        <dbReference type="Proteomes" id="UP000800036"/>
    </source>
</evidence>
<sequence>MFQWYKNATRCYVFLSDISLSTATGFSQRSDWEASFRASAWFTRGWTLQELIAPVSVEFFSREGQRIGDKASLDELIHEITRIPLTALRNCPLDQFTTFERELWARNRRTTEEEDIVYCLLGVLGVSMRTAYGEGQESARRRLQAEVEAAGSAPSIIPFSQNNRFVGRESQLAELEAKLFSNEQTTSTLAIVGPGGTGKSELALEIAHRTRQSNKHCSIFWIDAGDKDSLYQSYVNIAQKLNVPGWDDEHADMEQITRHCVVEMSARQCLLIFDNAEDTTLLSSSSSTTKVVDFADFLPQSKLCSVIYTTTNSDTARTLASENVIALRELTLDAAQGMLQSRFARPFSTTEQQEAELLLRALLYLPLAIVQAASCIIASGMTMQKYRAHLDGYKEVVKHSSESSKDKSRSSGIRDPVAATLSLSIDQISRENALAADYLFLAACVNQKDISLDLLGAASSQAREDAIKVSRAP</sequence>
<dbReference type="GO" id="GO:0043531">
    <property type="term" value="F:ADP binding"/>
    <property type="evidence" value="ECO:0007669"/>
    <property type="project" value="InterPro"/>
</dbReference>
<dbReference type="InterPro" id="IPR003593">
    <property type="entry name" value="AAA+_ATPase"/>
</dbReference>
<proteinExistence type="predicted"/>
<dbReference type="InterPro" id="IPR027417">
    <property type="entry name" value="P-loop_NTPase"/>
</dbReference>
<reference evidence="2" key="1">
    <citation type="journal article" date="2020" name="Stud. Mycol.">
        <title>101 Dothideomycetes genomes: a test case for predicting lifestyles and emergence of pathogens.</title>
        <authorList>
            <person name="Haridas S."/>
            <person name="Albert R."/>
            <person name="Binder M."/>
            <person name="Bloem J."/>
            <person name="Labutti K."/>
            <person name="Salamov A."/>
            <person name="Andreopoulos B."/>
            <person name="Baker S."/>
            <person name="Barry K."/>
            <person name="Bills G."/>
            <person name="Bluhm B."/>
            <person name="Cannon C."/>
            <person name="Castanera R."/>
            <person name="Culley D."/>
            <person name="Daum C."/>
            <person name="Ezra D."/>
            <person name="Gonzalez J."/>
            <person name="Henrissat B."/>
            <person name="Kuo A."/>
            <person name="Liang C."/>
            <person name="Lipzen A."/>
            <person name="Lutzoni F."/>
            <person name="Magnuson J."/>
            <person name="Mondo S."/>
            <person name="Nolan M."/>
            <person name="Ohm R."/>
            <person name="Pangilinan J."/>
            <person name="Park H.-J."/>
            <person name="Ramirez L."/>
            <person name="Alfaro M."/>
            <person name="Sun H."/>
            <person name="Tritt A."/>
            <person name="Yoshinaga Y."/>
            <person name="Zwiers L.-H."/>
            <person name="Turgeon B."/>
            <person name="Goodwin S."/>
            <person name="Spatafora J."/>
            <person name="Crous P."/>
            <person name="Grigoriev I."/>
        </authorList>
    </citation>
    <scope>NUCLEOTIDE SEQUENCE</scope>
    <source>
        <strain evidence="2">CBS 107.79</strain>
    </source>
</reference>
<dbReference type="EMBL" id="ML976720">
    <property type="protein sequence ID" value="KAF1968432.1"/>
    <property type="molecule type" value="Genomic_DNA"/>
</dbReference>
<dbReference type="PANTHER" id="PTHR10622:SF11">
    <property type="entry name" value="HET-DOMAIN-CONTAINING PROTEIN"/>
    <property type="match status" value="1"/>
</dbReference>
<dbReference type="InterPro" id="IPR002182">
    <property type="entry name" value="NB-ARC"/>
</dbReference>
<feature type="domain" description="AAA+ ATPase" evidence="1">
    <location>
        <begin position="185"/>
        <end position="331"/>
    </location>
</feature>
<dbReference type="SMART" id="SM00382">
    <property type="entry name" value="AAA"/>
    <property type="match status" value="1"/>
</dbReference>
<accession>A0A6A5UXA2</accession>
<dbReference type="SUPFAM" id="SSF52540">
    <property type="entry name" value="P-loop containing nucleoside triphosphate hydrolases"/>
    <property type="match status" value="1"/>
</dbReference>
<protein>
    <recommendedName>
        <fullName evidence="1">AAA+ ATPase domain-containing protein</fullName>
    </recommendedName>
</protein>
<dbReference type="OrthoDB" id="5986190at2759"/>
<dbReference type="PANTHER" id="PTHR10622">
    <property type="entry name" value="HET DOMAIN-CONTAINING PROTEIN"/>
    <property type="match status" value="1"/>
</dbReference>
<dbReference type="AlphaFoldDB" id="A0A6A5UXA2"/>